<proteinExistence type="predicted"/>
<evidence type="ECO:0000256" key="3">
    <source>
        <dbReference type="SAM" id="MobiDB-lite"/>
    </source>
</evidence>
<evidence type="ECO:0008006" key="6">
    <source>
        <dbReference type="Google" id="ProtNLM"/>
    </source>
</evidence>
<dbReference type="EMBL" id="JAOPHQ010005132">
    <property type="protein sequence ID" value="KAK0136689.1"/>
    <property type="molecule type" value="Genomic_DNA"/>
</dbReference>
<comment type="caution">
    <text evidence="4">The sequence shown here is derived from an EMBL/GenBank/DDBJ whole genome shotgun (WGS) entry which is preliminary data.</text>
</comment>
<evidence type="ECO:0000313" key="4">
    <source>
        <dbReference type="EMBL" id="KAK0136689.1"/>
    </source>
</evidence>
<dbReference type="GO" id="GO:0006310">
    <property type="term" value="P:DNA recombination"/>
    <property type="evidence" value="ECO:0007669"/>
    <property type="project" value="UniProtKB-KW"/>
</dbReference>
<dbReference type="InterPro" id="IPR010998">
    <property type="entry name" value="Integrase_recombinase_N"/>
</dbReference>
<gene>
    <name evidence="4" type="ORF">N1851_027136</name>
</gene>
<dbReference type="SUPFAM" id="SSF47823">
    <property type="entry name" value="lambda integrase-like, N-terminal domain"/>
    <property type="match status" value="1"/>
</dbReference>
<reference evidence="4" key="1">
    <citation type="journal article" date="2023" name="Front. Mar. Sci.">
        <title>A new Merluccius polli reference genome to investigate the effects of global change in West African waters.</title>
        <authorList>
            <person name="Mateo J.L."/>
            <person name="Blanco-Fernandez C."/>
            <person name="Garcia-Vazquez E."/>
            <person name="Machado-Schiaffino G."/>
        </authorList>
    </citation>
    <scope>NUCLEOTIDE SEQUENCE</scope>
    <source>
        <strain evidence="4">C29</strain>
        <tissue evidence="4">Fin</tissue>
    </source>
</reference>
<evidence type="ECO:0000256" key="1">
    <source>
        <dbReference type="ARBA" id="ARBA00023125"/>
    </source>
</evidence>
<dbReference type="AlphaFoldDB" id="A0AA47MAQ8"/>
<dbReference type="GO" id="GO:0003677">
    <property type="term" value="F:DNA binding"/>
    <property type="evidence" value="ECO:0007669"/>
    <property type="project" value="UniProtKB-KW"/>
</dbReference>
<dbReference type="InterPro" id="IPR013762">
    <property type="entry name" value="Integrase-like_cat_sf"/>
</dbReference>
<dbReference type="Gene3D" id="1.10.150.130">
    <property type="match status" value="1"/>
</dbReference>
<protein>
    <recommendedName>
        <fullName evidence="6">Tyr recombinase domain-containing protein</fullName>
    </recommendedName>
</protein>
<keyword evidence="5" id="KW-1185">Reference proteome</keyword>
<keyword evidence="2" id="KW-0233">DNA recombination</keyword>
<dbReference type="Gene3D" id="1.10.443.10">
    <property type="entry name" value="Intergrase catalytic core"/>
    <property type="match status" value="1"/>
</dbReference>
<dbReference type="PANTHER" id="PTHR35617:SF3">
    <property type="entry name" value="CORE-BINDING (CB) DOMAIN-CONTAINING PROTEIN"/>
    <property type="match status" value="1"/>
</dbReference>
<name>A0AA47MAQ8_MERPO</name>
<evidence type="ECO:0000313" key="5">
    <source>
        <dbReference type="Proteomes" id="UP001174136"/>
    </source>
</evidence>
<dbReference type="InterPro" id="IPR011010">
    <property type="entry name" value="DNA_brk_join_enz"/>
</dbReference>
<dbReference type="SUPFAM" id="SSF56349">
    <property type="entry name" value="DNA breaking-rejoining enzymes"/>
    <property type="match status" value="1"/>
</dbReference>
<dbReference type="PANTHER" id="PTHR35617">
    <property type="entry name" value="PHAGE_INTEGRASE DOMAIN-CONTAINING PROTEIN"/>
    <property type="match status" value="1"/>
</dbReference>
<organism evidence="4 5">
    <name type="scientific">Merluccius polli</name>
    <name type="common">Benguela hake</name>
    <name type="synonym">Merluccius cadenati</name>
    <dbReference type="NCBI Taxonomy" id="89951"/>
    <lineage>
        <taxon>Eukaryota</taxon>
        <taxon>Metazoa</taxon>
        <taxon>Chordata</taxon>
        <taxon>Craniata</taxon>
        <taxon>Vertebrata</taxon>
        <taxon>Euteleostomi</taxon>
        <taxon>Actinopterygii</taxon>
        <taxon>Neopterygii</taxon>
        <taxon>Teleostei</taxon>
        <taxon>Neoteleostei</taxon>
        <taxon>Acanthomorphata</taxon>
        <taxon>Zeiogadaria</taxon>
        <taxon>Gadariae</taxon>
        <taxon>Gadiformes</taxon>
        <taxon>Gadoidei</taxon>
        <taxon>Merlucciidae</taxon>
        <taxon>Merluccius</taxon>
    </lineage>
</organism>
<evidence type="ECO:0000256" key="2">
    <source>
        <dbReference type="ARBA" id="ARBA00023172"/>
    </source>
</evidence>
<dbReference type="Proteomes" id="UP001174136">
    <property type="component" value="Unassembled WGS sequence"/>
</dbReference>
<accession>A0AA47MAQ8</accession>
<dbReference type="GO" id="GO:0015074">
    <property type="term" value="P:DNA integration"/>
    <property type="evidence" value="ECO:0007669"/>
    <property type="project" value="InterPro"/>
</dbReference>
<keyword evidence="1" id="KW-0238">DNA-binding</keyword>
<feature type="region of interest" description="Disordered" evidence="3">
    <location>
        <begin position="110"/>
        <end position="137"/>
    </location>
</feature>
<sequence>MGRIGNSFSHLILGLSQILQESGVDTSARTLSDASLQSFAFMSRELGRLMSTVTLARRQVWLAQSSLSEGCRRTLHSLPVVPGHMFGPAAQQALERSAQVDQARQRFAGLRRGPAQAPRQMGLLPSGPRCSHPPARPGAQLRSLYANQWKLFSQWCQTQGEVPETCSVAIVLRFLQSVLDAGRCASTLKVYAATISAGHTRVNNQTVGSGWSVFEGRTEAQAIKGHCSAVMELDVGFEVSVSAPIRTHGGGRTQTAFLLAITSAKRVGELHALSVSQMCLRWYPDGSGVTLLPNPSFLPKRGPPSQQATELSEQLCPVRALREYVGATALFRKSDQLFVCYGGCRKGQPLSKQRLSKWIVEVIVHAYTSQGLPAPSNVRCHSTRSVSTSWAALKGVSLQDICAAATWESSCTFARYYHINVAALPAVATAVLSAASMP</sequence>